<evidence type="ECO:0000313" key="2">
    <source>
        <dbReference type="EMBL" id="TVY29974.1"/>
    </source>
</evidence>
<dbReference type="GeneID" id="41981502"/>
<sequence length="341" mass="36268">MYKWHVHSAIGRGRPVANDISRVADGIAASLRQFSISLSRSAEDGNANNRPAPSRSQRSTEAFNEARSLAPKPSRGIDARSLAAKPPQSFTIHRVDPHTSSPGYQGRGGSGGSRGFPGRGGRGGALGGRGGRGGRGRGRVSRGRGRGGAVKKPRDRAGQDILTVPLNDEEKAYLYNSECGFRAPYNPTTTSESLDRQGAAVIASPKGVNETLMYKMQVATRVGPAFEHAGKHLHNMTAGNGVAMFENPEQKAIAKKWKGSKSQIGSLPEQDKTKILNTWVGGQYQAPVAQKAGVLGQVETFLRRNATYLPEDARKLEAKLSTLLPTAAPVRPQAGKAKTAA</sequence>
<dbReference type="RefSeq" id="XP_031008761.1">
    <property type="nucleotide sequence ID" value="XM_031146288.1"/>
</dbReference>
<feature type="compositionally biased region" description="Basic residues" evidence="1">
    <location>
        <begin position="132"/>
        <end position="154"/>
    </location>
</feature>
<dbReference type="AlphaFoldDB" id="A0A8H8R7P3"/>
<dbReference type="Proteomes" id="UP000431533">
    <property type="component" value="Unassembled WGS sequence"/>
</dbReference>
<feature type="compositionally biased region" description="Gly residues" evidence="1">
    <location>
        <begin position="105"/>
        <end position="131"/>
    </location>
</feature>
<dbReference type="OrthoDB" id="5365739at2759"/>
<gene>
    <name evidence="2" type="ORF">LHYA1_G001304</name>
</gene>
<evidence type="ECO:0000313" key="3">
    <source>
        <dbReference type="Proteomes" id="UP000431533"/>
    </source>
</evidence>
<feature type="region of interest" description="Disordered" evidence="1">
    <location>
        <begin position="42"/>
        <end position="154"/>
    </location>
</feature>
<protein>
    <submittedName>
        <fullName evidence="2">Uncharacterized protein</fullName>
    </submittedName>
</protein>
<evidence type="ECO:0000256" key="1">
    <source>
        <dbReference type="SAM" id="MobiDB-lite"/>
    </source>
</evidence>
<reference evidence="2 3" key="1">
    <citation type="submission" date="2018-05" db="EMBL/GenBank/DDBJ databases">
        <title>Genome sequencing and assembly of the regulated plant pathogen Lachnellula willkommii and related sister species for the development of diagnostic species identification markers.</title>
        <authorList>
            <person name="Giroux E."/>
            <person name="Bilodeau G."/>
        </authorList>
    </citation>
    <scope>NUCLEOTIDE SEQUENCE [LARGE SCALE GENOMIC DNA]</scope>
    <source>
        <strain evidence="2 3">CBS 185.66</strain>
    </source>
</reference>
<keyword evidence="3" id="KW-1185">Reference proteome</keyword>
<feature type="compositionally biased region" description="Polar residues" evidence="1">
    <location>
        <begin position="42"/>
        <end position="62"/>
    </location>
</feature>
<name>A0A8H8R7P3_9HELO</name>
<proteinExistence type="predicted"/>
<dbReference type="EMBL" id="QGMH01000012">
    <property type="protein sequence ID" value="TVY29974.1"/>
    <property type="molecule type" value="Genomic_DNA"/>
</dbReference>
<accession>A0A8H8R7P3</accession>
<comment type="caution">
    <text evidence="2">The sequence shown here is derived from an EMBL/GenBank/DDBJ whole genome shotgun (WGS) entry which is preliminary data.</text>
</comment>
<organism evidence="2 3">
    <name type="scientific">Lachnellula hyalina</name>
    <dbReference type="NCBI Taxonomy" id="1316788"/>
    <lineage>
        <taxon>Eukaryota</taxon>
        <taxon>Fungi</taxon>
        <taxon>Dikarya</taxon>
        <taxon>Ascomycota</taxon>
        <taxon>Pezizomycotina</taxon>
        <taxon>Leotiomycetes</taxon>
        <taxon>Helotiales</taxon>
        <taxon>Lachnaceae</taxon>
        <taxon>Lachnellula</taxon>
    </lineage>
</organism>